<comment type="caution">
    <text evidence="2">The sequence shown here is derived from an EMBL/GenBank/DDBJ whole genome shotgun (WGS) entry which is preliminary data.</text>
</comment>
<protein>
    <submittedName>
        <fullName evidence="2">Uncharacterized protein</fullName>
    </submittedName>
</protein>
<reference evidence="2" key="1">
    <citation type="submission" date="2020-03" db="EMBL/GenBank/DDBJ databases">
        <authorList>
            <person name="Weist P."/>
        </authorList>
    </citation>
    <scope>NUCLEOTIDE SEQUENCE</scope>
</reference>
<evidence type="ECO:0000256" key="1">
    <source>
        <dbReference type="SAM" id="MobiDB-lite"/>
    </source>
</evidence>
<name>A0A9N7Y7B5_PLEPL</name>
<organism evidence="2 3">
    <name type="scientific">Pleuronectes platessa</name>
    <name type="common">European plaice</name>
    <dbReference type="NCBI Taxonomy" id="8262"/>
    <lineage>
        <taxon>Eukaryota</taxon>
        <taxon>Metazoa</taxon>
        <taxon>Chordata</taxon>
        <taxon>Craniata</taxon>
        <taxon>Vertebrata</taxon>
        <taxon>Euteleostomi</taxon>
        <taxon>Actinopterygii</taxon>
        <taxon>Neopterygii</taxon>
        <taxon>Teleostei</taxon>
        <taxon>Neoteleostei</taxon>
        <taxon>Acanthomorphata</taxon>
        <taxon>Carangaria</taxon>
        <taxon>Pleuronectiformes</taxon>
        <taxon>Pleuronectoidei</taxon>
        <taxon>Pleuronectidae</taxon>
        <taxon>Pleuronectes</taxon>
    </lineage>
</organism>
<feature type="region of interest" description="Disordered" evidence="1">
    <location>
        <begin position="1"/>
        <end position="35"/>
    </location>
</feature>
<keyword evidence="3" id="KW-1185">Reference proteome</keyword>
<dbReference type="Proteomes" id="UP001153269">
    <property type="component" value="Unassembled WGS sequence"/>
</dbReference>
<evidence type="ECO:0000313" key="2">
    <source>
        <dbReference type="EMBL" id="CAB1414004.1"/>
    </source>
</evidence>
<dbReference type="EMBL" id="CADEAL010000082">
    <property type="protein sequence ID" value="CAB1414004.1"/>
    <property type="molecule type" value="Genomic_DNA"/>
</dbReference>
<accession>A0A9N7Y7B5</accession>
<dbReference type="AlphaFoldDB" id="A0A9N7Y7B5"/>
<sequence>MNKPEKESEPPTLKQNQMDPVGQKSDTMYPVCPHHTRPNELLVDSGIAEHEVPQQRPLTPAGSEHHRVAPHRGSRLFPVCSNRPLEPLSSSFKLFSISSFYSSSFLSHLSSSSSSLLLQIWRRCPERACGGQAQISEVCVFEVKVRYRVVKGRRLEPLVSHWKFFKSLSERKYPFAS</sequence>
<evidence type="ECO:0000313" key="3">
    <source>
        <dbReference type="Proteomes" id="UP001153269"/>
    </source>
</evidence>
<proteinExistence type="predicted"/>
<gene>
    <name evidence="2" type="ORF">PLEPLA_LOCUS1707</name>
</gene>